<name>I1NL71_ORYGL</name>
<accession>I1NL71</accession>
<evidence type="ECO:0000313" key="2">
    <source>
        <dbReference type="Proteomes" id="UP000007306"/>
    </source>
</evidence>
<organism evidence="1 2">
    <name type="scientific">Oryza glaberrima</name>
    <name type="common">African rice</name>
    <dbReference type="NCBI Taxonomy" id="4538"/>
    <lineage>
        <taxon>Eukaryota</taxon>
        <taxon>Viridiplantae</taxon>
        <taxon>Streptophyta</taxon>
        <taxon>Embryophyta</taxon>
        <taxon>Tracheophyta</taxon>
        <taxon>Spermatophyta</taxon>
        <taxon>Magnoliopsida</taxon>
        <taxon>Liliopsida</taxon>
        <taxon>Poales</taxon>
        <taxon>Poaceae</taxon>
        <taxon>BOP clade</taxon>
        <taxon>Oryzoideae</taxon>
        <taxon>Oryzeae</taxon>
        <taxon>Oryzinae</taxon>
        <taxon>Oryza</taxon>
    </lineage>
</organism>
<dbReference type="Gramene" id="ORGLA01G0061100.1">
    <property type="protein sequence ID" value="ORGLA01G0061100.1"/>
    <property type="gene ID" value="ORGLA01G0061100"/>
</dbReference>
<keyword evidence="2" id="KW-1185">Reference proteome</keyword>
<dbReference type="Proteomes" id="UP000007306">
    <property type="component" value="Chromosome 1"/>
</dbReference>
<proteinExistence type="predicted"/>
<reference evidence="1" key="1">
    <citation type="submission" date="2015-06" db="UniProtKB">
        <authorList>
            <consortium name="EnsemblPlants"/>
        </authorList>
    </citation>
    <scope>IDENTIFICATION</scope>
</reference>
<reference evidence="1 2" key="2">
    <citation type="submission" date="2018-04" db="EMBL/GenBank/DDBJ databases">
        <title>OglaRS2 (Oryza glaberrima Reference Sequence Version 2).</title>
        <authorList>
            <person name="Zhang J."/>
            <person name="Kudrna D."/>
            <person name="Lee S."/>
            <person name="Talag J."/>
            <person name="Rajasekar S."/>
            <person name="Wing R.A."/>
        </authorList>
    </citation>
    <scope>NUCLEOTIDE SEQUENCE [LARGE SCALE GENOMIC DNA]</scope>
    <source>
        <strain evidence="1 2">cv. IRGC 96717</strain>
    </source>
</reference>
<sequence length="104" mass="12028">MGSVAYTTTTIKKLHQKYFKINRKIVRTLHTRLDSSQQFLPDALIICLLCACVQPLRGGRRRRGERRLQVRHQLLLHRLQVRQVKSRSNRTLAAGESPTLISPQ</sequence>
<dbReference type="EnsemblPlants" id="ORGLA01G0061100.1">
    <property type="protein sequence ID" value="ORGLA01G0061100.1"/>
    <property type="gene ID" value="ORGLA01G0061100"/>
</dbReference>
<evidence type="ECO:0000313" key="1">
    <source>
        <dbReference type="EnsemblPlants" id="ORGLA01G0061100.1"/>
    </source>
</evidence>
<protein>
    <submittedName>
        <fullName evidence="1">Uncharacterized protein</fullName>
    </submittedName>
</protein>
<dbReference type="AlphaFoldDB" id="I1NL71"/>
<dbReference type="HOGENOM" id="CLU_2254355_0_0_1"/>